<dbReference type="EMBL" id="MLQL01000045">
    <property type="protein sequence ID" value="OQE13629.1"/>
    <property type="molecule type" value="Genomic_DNA"/>
</dbReference>
<organism evidence="1 2">
    <name type="scientific">Penicillium flavigenum</name>
    <dbReference type="NCBI Taxonomy" id="254877"/>
    <lineage>
        <taxon>Eukaryota</taxon>
        <taxon>Fungi</taxon>
        <taxon>Dikarya</taxon>
        <taxon>Ascomycota</taxon>
        <taxon>Pezizomycotina</taxon>
        <taxon>Eurotiomycetes</taxon>
        <taxon>Eurotiomycetidae</taxon>
        <taxon>Eurotiales</taxon>
        <taxon>Aspergillaceae</taxon>
        <taxon>Penicillium</taxon>
    </lineage>
</organism>
<dbReference type="OrthoDB" id="5598852at2759"/>
<name>A0A1V6SIS4_9EURO</name>
<proteinExistence type="predicted"/>
<evidence type="ECO:0000313" key="1">
    <source>
        <dbReference type="EMBL" id="OQE13629.1"/>
    </source>
</evidence>
<accession>A0A1V6SIS4</accession>
<dbReference type="Proteomes" id="UP000191342">
    <property type="component" value="Unassembled WGS sequence"/>
</dbReference>
<dbReference type="AlphaFoldDB" id="A0A1V6SIS4"/>
<evidence type="ECO:0000313" key="2">
    <source>
        <dbReference type="Proteomes" id="UP000191342"/>
    </source>
</evidence>
<dbReference type="STRING" id="254877.A0A1V6SIS4"/>
<reference evidence="2" key="1">
    <citation type="journal article" date="2017" name="Nat. Microbiol.">
        <title>Global analysis of biosynthetic gene clusters reveals vast potential of secondary metabolite production in Penicillium species.</title>
        <authorList>
            <person name="Nielsen J.C."/>
            <person name="Grijseels S."/>
            <person name="Prigent S."/>
            <person name="Ji B."/>
            <person name="Dainat J."/>
            <person name="Nielsen K.F."/>
            <person name="Frisvad J.C."/>
            <person name="Workman M."/>
            <person name="Nielsen J."/>
        </authorList>
    </citation>
    <scope>NUCLEOTIDE SEQUENCE [LARGE SCALE GENOMIC DNA]</scope>
    <source>
        <strain evidence="2">IBT 14082</strain>
    </source>
</reference>
<comment type="caution">
    <text evidence="1">The sequence shown here is derived from an EMBL/GenBank/DDBJ whole genome shotgun (WGS) entry which is preliminary data.</text>
</comment>
<keyword evidence="2" id="KW-1185">Reference proteome</keyword>
<gene>
    <name evidence="1" type="ORF">PENFLA_c045G00936</name>
</gene>
<sequence>MDSEGWHYHDRYRELESLFWQTFREEAHNFSNANLYLIRAARMAGLFYHYGFNFDTKGVVQSVRTDQPDGSLAYLDAFCAGGEWAPLSQAGGWDVMSGCKFTKRICTIPGKATWTSKGWAVAVLAHIQSADWGLPTIWISDMDPKFVRGFWQSMFNALRFVSLQVIKAIAL</sequence>
<protein>
    <submittedName>
        <fullName evidence="1">Uncharacterized protein</fullName>
    </submittedName>
</protein>